<evidence type="ECO:0000313" key="3">
    <source>
        <dbReference type="Proteomes" id="UP001345013"/>
    </source>
</evidence>
<feature type="compositionally biased region" description="Basic and acidic residues" evidence="1">
    <location>
        <begin position="527"/>
        <end position="536"/>
    </location>
</feature>
<feature type="compositionally biased region" description="Acidic residues" evidence="1">
    <location>
        <begin position="548"/>
        <end position="558"/>
    </location>
</feature>
<keyword evidence="3" id="KW-1185">Reference proteome</keyword>
<protein>
    <recommendedName>
        <fullName evidence="4">Zn(2)-C6 fungal-type domain-containing protein</fullName>
    </recommendedName>
</protein>
<name>A0ABR0KIL9_9EURO</name>
<proteinExistence type="predicted"/>
<comment type="caution">
    <text evidence="2">The sequence shown here is derived from an EMBL/GenBank/DDBJ whole genome shotgun (WGS) entry which is preliminary data.</text>
</comment>
<evidence type="ECO:0000256" key="1">
    <source>
        <dbReference type="SAM" id="MobiDB-lite"/>
    </source>
</evidence>
<dbReference type="EMBL" id="JAVRRG010000025">
    <property type="protein sequence ID" value="KAK5095870.1"/>
    <property type="molecule type" value="Genomic_DNA"/>
</dbReference>
<sequence length="640" mass="69991">MAKVKAHQVPQVKPEIEQDSTTHSRRTRRQTKSLVEHQETRNSEPEDVDEVESARAPSPPPIVKTKAKRTSRKSDAAKASASLADSASPEPTPKLAKDGRRKGGNKRKYSHEYCLTCESYGRACLGRRDDEPGCAMCREPDRQKGEKLRECLWKDPEAGIFTYRDARDALKKAQNEAKVQKQRAPRRTIPVAHLGRASPSLFNYLNAPDPLGIVPHPQAARGSRPALTRPLDLLPPSHAIGTNRPPSMNGYHAYTSQTMAQAPADDSDTITVNASRHARNRSYPDLPGVHPPEIIDLQNGNGTYDEHSRRASMPQPMHYFTPPTLPAGHLTPLPESFAPFYEPRLHAYVLPVHPYSNLLPPPAFMRPHAASYISPYDAAPSLALSTNGRDPPRAVFPTQLPPGNTSFTIPAPLNMRSKKARPLEKSGAPCKKWSRSDSKVTTLSGHEFNTKGWARGANGGRSAGSQDSGTKMLNGNAISSNAVSIETHTRKSVESSDLSSAMDVDESMLAGTPQNNKGDAEADTAEGVDRPAHDEAESSVNTPQHSDDETESEEEAEETDRAHAFVKQFYNEKINGLKRQKIWSPKTTTTTTPPAEQPQPARSIAINPNHNDSDPDLTESEGENKVVPPNMRASLSKAAA</sequence>
<feature type="compositionally biased region" description="Polar residues" evidence="1">
    <location>
        <begin position="466"/>
        <end position="486"/>
    </location>
</feature>
<gene>
    <name evidence="2" type="ORF">LTR24_002834</name>
</gene>
<dbReference type="Proteomes" id="UP001345013">
    <property type="component" value="Unassembled WGS sequence"/>
</dbReference>
<reference evidence="2 3" key="1">
    <citation type="submission" date="2023-08" db="EMBL/GenBank/DDBJ databases">
        <title>Black Yeasts Isolated from many extreme environments.</title>
        <authorList>
            <person name="Coleine C."/>
            <person name="Stajich J.E."/>
            <person name="Selbmann L."/>
        </authorList>
    </citation>
    <scope>NUCLEOTIDE SEQUENCE [LARGE SCALE GENOMIC DNA]</scope>
    <source>
        <strain evidence="2 3">CCFEE 5885</strain>
    </source>
</reference>
<organism evidence="2 3">
    <name type="scientific">Lithohypha guttulata</name>
    <dbReference type="NCBI Taxonomy" id="1690604"/>
    <lineage>
        <taxon>Eukaryota</taxon>
        <taxon>Fungi</taxon>
        <taxon>Dikarya</taxon>
        <taxon>Ascomycota</taxon>
        <taxon>Pezizomycotina</taxon>
        <taxon>Eurotiomycetes</taxon>
        <taxon>Chaetothyriomycetidae</taxon>
        <taxon>Chaetothyriales</taxon>
        <taxon>Trichomeriaceae</taxon>
        <taxon>Lithohypha</taxon>
    </lineage>
</organism>
<feature type="region of interest" description="Disordered" evidence="1">
    <location>
        <begin position="1"/>
        <end position="107"/>
    </location>
</feature>
<evidence type="ECO:0000313" key="2">
    <source>
        <dbReference type="EMBL" id="KAK5095870.1"/>
    </source>
</evidence>
<evidence type="ECO:0008006" key="4">
    <source>
        <dbReference type="Google" id="ProtNLM"/>
    </source>
</evidence>
<feature type="region of interest" description="Disordered" evidence="1">
    <location>
        <begin position="419"/>
        <end position="640"/>
    </location>
</feature>
<accession>A0ABR0KIL9</accession>
<feature type="compositionally biased region" description="Low complexity" evidence="1">
    <location>
        <begin position="77"/>
        <end position="88"/>
    </location>
</feature>
<feature type="compositionally biased region" description="Basic and acidic residues" evidence="1">
    <location>
        <begin position="34"/>
        <end position="44"/>
    </location>
</feature>